<dbReference type="PROSITE" id="PS50893">
    <property type="entry name" value="ABC_TRANSPORTER_2"/>
    <property type="match status" value="1"/>
</dbReference>
<feature type="transmembrane region" description="Helical" evidence="8">
    <location>
        <begin position="80"/>
        <end position="102"/>
    </location>
</feature>
<dbReference type="EMBL" id="JANTHZ010000001">
    <property type="protein sequence ID" value="MCS0494048.1"/>
    <property type="molecule type" value="Genomic_DNA"/>
</dbReference>
<evidence type="ECO:0000256" key="8">
    <source>
        <dbReference type="SAM" id="Phobius"/>
    </source>
</evidence>
<dbReference type="InterPro" id="IPR011527">
    <property type="entry name" value="ABC1_TM_dom"/>
</dbReference>
<dbReference type="SMART" id="SM00382">
    <property type="entry name" value="AAA"/>
    <property type="match status" value="1"/>
</dbReference>
<evidence type="ECO:0000256" key="6">
    <source>
        <dbReference type="ARBA" id="ARBA00023136"/>
    </source>
</evidence>
<name>A0A9X2T5M8_9HYPH</name>
<dbReference type="Proteomes" id="UP001151088">
    <property type="component" value="Unassembled WGS sequence"/>
</dbReference>
<dbReference type="SUPFAM" id="SSF90123">
    <property type="entry name" value="ABC transporter transmembrane region"/>
    <property type="match status" value="1"/>
</dbReference>
<dbReference type="CDD" id="cd18584">
    <property type="entry name" value="ABC_6TM_AarD_CydD"/>
    <property type="match status" value="1"/>
</dbReference>
<keyword evidence="5 8" id="KW-1133">Transmembrane helix</keyword>
<dbReference type="InterPro" id="IPR003593">
    <property type="entry name" value="AAA+_ATPase"/>
</dbReference>
<dbReference type="GO" id="GO:0005524">
    <property type="term" value="F:ATP binding"/>
    <property type="evidence" value="ECO:0007669"/>
    <property type="project" value="UniProtKB-KW"/>
</dbReference>
<dbReference type="Pfam" id="PF00664">
    <property type="entry name" value="ABC_membrane"/>
    <property type="match status" value="1"/>
</dbReference>
<feature type="domain" description="ABC transporter" evidence="9">
    <location>
        <begin position="365"/>
        <end position="585"/>
    </location>
</feature>
<evidence type="ECO:0000313" key="11">
    <source>
        <dbReference type="EMBL" id="MCS0494048.1"/>
    </source>
</evidence>
<evidence type="ECO:0000256" key="4">
    <source>
        <dbReference type="ARBA" id="ARBA00022840"/>
    </source>
</evidence>
<feature type="transmembrane region" description="Helical" evidence="8">
    <location>
        <begin position="259"/>
        <end position="287"/>
    </location>
</feature>
<comment type="subcellular location">
    <subcellularLocation>
        <location evidence="1">Cell membrane</location>
        <topology evidence="1">Multi-pass membrane protein</topology>
    </subcellularLocation>
</comment>
<dbReference type="GO" id="GO:0042883">
    <property type="term" value="P:cysteine transport"/>
    <property type="evidence" value="ECO:0007669"/>
    <property type="project" value="InterPro"/>
</dbReference>
<reference evidence="11" key="1">
    <citation type="submission" date="2022-08" db="EMBL/GenBank/DDBJ databases">
        <authorList>
            <person name="Li F."/>
        </authorList>
    </citation>
    <scope>NUCLEOTIDE SEQUENCE</scope>
    <source>
        <strain evidence="11">MQZ15Z-1</strain>
    </source>
</reference>
<dbReference type="InterPro" id="IPR014216">
    <property type="entry name" value="ABC_transptr_CydD"/>
</dbReference>
<evidence type="ECO:0000259" key="9">
    <source>
        <dbReference type="PROSITE" id="PS50893"/>
    </source>
</evidence>
<feature type="region of interest" description="Disordered" evidence="7">
    <location>
        <begin position="1"/>
        <end position="23"/>
    </location>
</feature>
<protein>
    <submittedName>
        <fullName evidence="11">Thiol reductant ABC exporter subunit CydD</fullName>
    </submittedName>
</protein>
<evidence type="ECO:0000259" key="10">
    <source>
        <dbReference type="PROSITE" id="PS50929"/>
    </source>
</evidence>
<sequence>MSLATAIRTAPGTTPASGSAVPDAARGAKAGSAAGARSLRPAIALQIAGALLWLPQAGLLALAVAGLVRGEGLADMVLPAGAFALLGVVRALLEAAGSRLAFRTARGELMRLRAAAAEALALGSPLDTRRPASGLVASALAEQAEAVVPYLSRFVPARRRATLVPLAILACVLPFSWVAALILAVAAPLIPLFMALIGWRAKAASEAQLIELGGMNAFLLDRLRGLSTIRSFGAVEATATRLRADAESLRQRTMAVLRIAFLSSAVLELFSALGVAMVAVYVGFHLLGTIGFGSWGRDFGLGEGLFILLVAPAFFEPLRELSAAWHDRAAGQAALEAIEALAGEGARIVGTDEAMPSRGGHALAVRLDHVRFRHAGQPALLFDDLSLDIAPGEHVALFAPSGAGKSSVLALVAGLVAPEGGRVSVDGEAMDAGSAARLRAPMAYIGQQPHIFAGTLRSNVSLGRADVDAGAAGRALVAARLGKVAGVRGPAPIGEGGRGLSGGEALRLALARLAATPQARLVLADEPTAHLDSGTAREVGDALIELAQGRTLIVATHDPALAARMDRVIRLDHAAQQQGVQEQGA</sequence>
<keyword evidence="4" id="KW-0067">ATP-binding</keyword>
<feature type="transmembrane region" description="Helical" evidence="8">
    <location>
        <begin position="163"/>
        <end position="190"/>
    </location>
</feature>
<dbReference type="Pfam" id="PF00005">
    <property type="entry name" value="ABC_tran"/>
    <property type="match status" value="1"/>
</dbReference>
<keyword evidence="2 8" id="KW-0812">Transmembrane</keyword>
<keyword evidence="6 8" id="KW-0472">Membrane</keyword>
<evidence type="ECO:0000256" key="7">
    <source>
        <dbReference type="SAM" id="MobiDB-lite"/>
    </source>
</evidence>
<feature type="transmembrane region" description="Helical" evidence="8">
    <location>
        <begin position="47"/>
        <end position="68"/>
    </location>
</feature>
<dbReference type="PANTHER" id="PTHR24221:SF590">
    <property type="entry name" value="COMPONENT LINKED WITH THE ASSEMBLY OF CYTOCHROME' TRANSPORT TRANSMEMBRANE ATP-BINDING PROTEIN ABC TRANSPORTER CYDD-RELATED"/>
    <property type="match status" value="1"/>
</dbReference>
<evidence type="ECO:0000256" key="3">
    <source>
        <dbReference type="ARBA" id="ARBA00022741"/>
    </source>
</evidence>
<gene>
    <name evidence="11" type="primary">cydD</name>
    <name evidence="11" type="ORF">NVS89_02990</name>
</gene>
<feature type="domain" description="ABC transmembrane type-1" evidence="10">
    <location>
        <begin position="42"/>
        <end position="330"/>
    </location>
</feature>
<evidence type="ECO:0000256" key="5">
    <source>
        <dbReference type="ARBA" id="ARBA00022989"/>
    </source>
</evidence>
<dbReference type="AlphaFoldDB" id="A0A9X2T5M8"/>
<dbReference type="CDD" id="cd03228">
    <property type="entry name" value="ABCC_MRP_Like"/>
    <property type="match status" value="1"/>
</dbReference>
<evidence type="ECO:0000256" key="2">
    <source>
        <dbReference type="ARBA" id="ARBA00022692"/>
    </source>
</evidence>
<keyword evidence="3" id="KW-0547">Nucleotide-binding</keyword>
<dbReference type="SUPFAM" id="SSF52540">
    <property type="entry name" value="P-loop containing nucleoside triphosphate hydrolases"/>
    <property type="match status" value="1"/>
</dbReference>
<dbReference type="InterPro" id="IPR003439">
    <property type="entry name" value="ABC_transporter-like_ATP-bd"/>
</dbReference>
<accession>A0A9X2T5M8</accession>
<dbReference type="PROSITE" id="PS50929">
    <property type="entry name" value="ABC_TM1F"/>
    <property type="match status" value="1"/>
</dbReference>
<evidence type="ECO:0000256" key="1">
    <source>
        <dbReference type="ARBA" id="ARBA00004651"/>
    </source>
</evidence>
<dbReference type="Gene3D" id="3.40.50.300">
    <property type="entry name" value="P-loop containing nucleotide triphosphate hydrolases"/>
    <property type="match status" value="1"/>
</dbReference>
<dbReference type="InterPro" id="IPR027417">
    <property type="entry name" value="P-loop_NTPase"/>
</dbReference>
<keyword evidence="12" id="KW-1185">Reference proteome</keyword>
<dbReference type="InterPro" id="IPR039421">
    <property type="entry name" value="Type_1_exporter"/>
</dbReference>
<evidence type="ECO:0000313" key="12">
    <source>
        <dbReference type="Proteomes" id="UP001151088"/>
    </source>
</evidence>
<dbReference type="NCBIfam" id="TIGR02857">
    <property type="entry name" value="CydD"/>
    <property type="match status" value="1"/>
</dbReference>
<comment type="caution">
    <text evidence="11">The sequence shown here is derived from an EMBL/GenBank/DDBJ whole genome shotgun (WGS) entry which is preliminary data.</text>
</comment>
<dbReference type="Gene3D" id="1.20.1560.10">
    <property type="entry name" value="ABC transporter type 1, transmembrane domain"/>
    <property type="match status" value="1"/>
</dbReference>
<organism evidence="11 12">
    <name type="scientific">Ancylobacter mangrovi</name>
    <dbReference type="NCBI Taxonomy" id="2972472"/>
    <lineage>
        <taxon>Bacteria</taxon>
        <taxon>Pseudomonadati</taxon>
        <taxon>Pseudomonadota</taxon>
        <taxon>Alphaproteobacteria</taxon>
        <taxon>Hyphomicrobiales</taxon>
        <taxon>Xanthobacteraceae</taxon>
        <taxon>Ancylobacter</taxon>
    </lineage>
</organism>
<dbReference type="PANTHER" id="PTHR24221">
    <property type="entry name" value="ATP-BINDING CASSETTE SUB-FAMILY B"/>
    <property type="match status" value="1"/>
</dbReference>
<dbReference type="InterPro" id="IPR036640">
    <property type="entry name" value="ABC1_TM_sf"/>
</dbReference>
<proteinExistence type="predicted"/>
<dbReference type="GO" id="GO:0140359">
    <property type="term" value="F:ABC-type transporter activity"/>
    <property type="evidence" value="ECO:0007669"/>
    <property type="project" value="InterPro"/>
</dbReference>
<dbReference type="GO" id="GO:0005886">
    <property type="term" value="C:plasma membrane"/>
    <property type="evidence" value="ECO:0007669"/>
    <property type="project" value="UniProtKB-SubCell"/>
</dbReference>
<dbReference type="RefSeq" id="WP_258730996.1">
    <property type="nucleotide sequence ID" value="NZ_JANTHZ010000001.1"/>
</dbReference>
<dbReference type="GO" id="GO:0016887">
    <property type="term" value="F:ATP hydrolysis activity"/>
    <property type="evidence" value="ECO:0007669"/>
    <property type="project" value="InterPro"/>
</dbReference>